<evidence type="ECO:0000256" key="1">
    <source>
        <dbReference type="SAM" id="MobiDB-lite"/>
    </source>
</evidence>
<name>A0ABS8RZ83_DATST</name>
<dbReference type="EMBL" id="JACEIK010000186">
    <property type="protein sequence ID" value="MCD7451904.1"/>
    <property type="molecule type" value="Genomic_DNA"/>
</dbReference>
<evidence type="ECO:0000313" key="2">
    <source>
        <dbReference type="EMBL" id="MCD7451904.1"/>
    </source>
</evidence>
<accession>A0ABS8RZ83</accession>
<feature type="region of interest" description="Disordered" evidence="1">
    <location>
        <begin position="1"/>
        <end position="23"/>
    </location>
</feature>
<keyword evidence="3" id="KW-1185">Reference proteome</keyword>
<sequence length="131" mass="14761">METTMARAPKEVQIKQGTRARKGLSLFRPPWDFTHEETEGRAPTKWSERITTAEVKDVDEAIVAAESLTDFRSESTKAKEAGRRPVAAKVDPGERERGKSVANRGRDGKGDCSRSSQFRKDYEERKKGVNH</sequence>
<organism evidence="2 3">
    <name type="scientific">Datura stramonium</name>
    <name type="common">Jimsonweed</name>
    <name type="synonym">Common thornapple</name>
    <dbReference type="NCBI Taxonomy" id="4076"/>
    <lineage>
        <taxon>Eukaryota</taxon>
        <taxon>Viridiplantae</taxon>
        <taxon>Streptophyta</taxon>
        <taxon>Embryophyta</taxon>
        <taxon>Tracheophyta</taxon>
        <taxon>Spermatophyta</taxon>
        <taxon>Magnoliopsida</taxon>
        <taxon>eudicotyledons</taxon>
        <taxon>Gunneridae</taxon>
        <taxon>Pentapetalae</taxon>
        <taxon>asterids</taxon>
        <taxon>lamiids</taxon>
        <taxon>Solanales</taxon>
        <taxon>Solanaceae</taxon>
        <taxon>Solanoideae</taxon>
        <taxon>Datureae</taxon>
        <taxon>Datura</taxon>
    </lineage>
</organism>
<feature type="compositionally biased region" description="Basic and acidic residues" evidence="1">
    <location>
        <begin position="70"/>
        <end position="83"/>
    </location>
</feature>
<dbReference type="Proteomes" id="UP000823775">
    <property type="component" value="Unassembled WGS sequence"/>
</dbReference>
<reference evidence="2 3" key="1">
    <citation type="journal article" date="2021" name="BMC Genomics">
        <title>Datura genome reveals duplications of psychoactive alkaloid biosynthetic genes and high mutation rate following tissue culture.</title>
        <authorList>
            <person name="Rajewski A."/>
            <person name="Carter-House D."/>
            <person name="Stajich J."/>
            <person name="Litt A."/>
        </authorList>
    </citation>
    <scope>NUCLEOTIDE SEQUENCE [LARGE SCALE GENOMIC DNA]</scope>
    <source>
        <strain evidence="2">AR-01</strain>
    </source>
</reference>
<protein>
    <submittedName>
        <fullName evidence="2">Uncharacterized protein</fullName>
    </submittedName>
</protein>
<evidence type="ECO:0000313" key="3">
    <source>
        <dbReference type="Proteomes" id="UP000823775"/>
    </source>
</evidence>
<comment type="caution">
    <text evidence="2">The sequence shown here is derived from an EMBL/GenBank/DDBJ whole genome shotgun (WGS) entry which is preliminary data.</text>
</comment>
<gene>
    <name evidence="2" type="ORF">HAX54_013983</name>
</gene>
<feature type="region of interest" description="Disordered" evidence="1">
    <location>
        <begin position="70"/>
        <end position="131"/>
    </location>
</feature>
<feature type="compositionally biased region" description="Basic and acidic residues" evidence="1">
    <location>
        <begin position="91"/>
        <end position="131"/>
    </location>
</feature>
<proteinExistence type="predicted"/>